<dbReference type="PANTHER" id="PTHR10150">
    <property type="entry name" value="DNA REPAIR ENDONUCLEASE XPF"/>
    <property type="match status" value="1"/>
</dbReference>
<dbReference type="InterPro" id="IPR010994">
    <property type="entry name" value="RuvA_2-like"/>
</dbReference>
<evidence type="ECO:0000259" key="7">
    <source>
        <dbReference type="SMART" id="SM00278"/>
    </source>
</evidence>
<dbReference type="SMART" id="SM00891">
    <property type="entry name" value="ERCC4"/>
    <property type="match status" value="1"/>
</dbReference>
<keyword evidence="1" id="KW-0540">Nuclease</keyword>
<evidence type="ECO:0000256" key="6">
    <source>
        <dbReference type="ARBA" id="ARBA00023204"/>
    </source>
</evidence>
<sequence length="243" mass="28171">MVYAKKVDRVMETKKYRVYADSREEASGVPKILESLGLMVIRRQLEEGDYLIPDNIIIERKSSNDFVKSLFDGRLFEQAKKMSSKYNNIIYIVEGDFRKSLLFYKNREKQIQSALISLVLEYKVKVLWSLDQLSTAEYIESIARKSEPSKEVNESPILKKPKINDNRQWQLYILQSFPGIGEKSAEKILEHFGSLEKFFNSSLSELANIIGEKKASKIKELIKLPYKKDAKGNSSLENYYSKD</sequence>
<evidence type="ECO:0000256" key="4">
    <source>
        <dbReference type="ARBA" id="ARBA00022801"/>
    </source>
</evidence>
<keyword evidence="3" id="KW-0227">DNA damage</keyword>
<dbReference type="Proteomes" id="UP000010469">
    <property type="component" value="Chromosome"/>
</dbReference>
<organism evidence="9 10">
    <name type="scientific">Caldisphaera lagunensis (strain DSM 15908 / JCM 11604 / ANMR 0165 / IC-154)</name>
    <dbReference type="NCBI Taxonomy" id="1056495"/>
    <lineage>
        <taxon>Archaea</taxon>
        <taxon>Thermoproteota</taxon>
        <taxon>Thermoprotei</taxon>
        <taxon>Acidilobales</taxon>
        <taxon>Caldisphaeraceae</taxon>
        <taxon>Caldisphaera</taxon>
    </lineage>
</organism>
<dbReference type="SUPFAM" id="SSF47781">
    <property type="entry name" value="RuvA domain 2-like"/>
    <property type="match status" value="1"/>
</dbReference>
<evidence type="ECO:0000313" key="9">
    <source>
        <dbReference type="EMBL" id="AFZ71131.1"/>
    </source>
</evidence>
<dbReference type="GO" id="GO:0003697">
    <property type="term" value="F:single-stranded DNA binding"/>
    <property type="evidence" value="ECO:0007669"/>
    <property type="project" value="TreeGrafter"/>
</dbReference>
<evidence type="ECO:0000256" key="2">
    <source>
        <dbReference type="ARBA" id="ARBA00022759"/>
    </source>
</evidence>
<proteinExistence type="predicted"/>
<feature type="domain" description="Helix-hairpin-helix DNA-binding motif class 1" evidence="7">
    <location>
        <begin position="172"/>
        <end position="191"/>
    </location>
</feature>
<dbReference type="eggNOG" id="arCOG04206">
    <property type="taxonomic scope" value="Archaea"/>
</dbReference>
<dbReference type="GO" id="GO:0000724">
    <property type="term" value="P:double-strand break repair via homologous recombination"/>
    <property type="evidence" value="ECO:0007669"/>
    <property type="project" value="TreeGrafter"/>
</dbReference>
<dbReference type="Gene3D" id="3.40.50.10130">
    <property type="match status" value="1"/>
</dbReference>
<dbReference type="GO" id="GO:0003684">
    <property type="term" value="F:damaged DNA binding"/>
    <property type="evidence" value="ECO:0007669"/>
    <property type="project" value="TreeGrafter"/>
</dbReference>
<dbReference type="GO" id="GO:0000014">
    <property type="term" value="F:single-stranded DNA endodeoxyribonuclease activity"/>
    <property type="evidence" value="ECO:0007669"/>
    <property type="project" value="TreeGrafter"/>
</dbReference>
<dbReference type="STRING" id="1056495.Calag_1424"/>
<dbReference type="AlphaFoldDB" id="L0AB94"/>
<keyword evidence="5" id="KW-0238">DNA-binding</keyword>
<dbReference type="InterPro" id="IPR011335">
    <property type="entry name" value="Restrct_endonuc-II-like"/>
</dbReference>
<evidence type="ECO:0000256" key="3">
    <source>
        <dbReference type="ARBA" id="ARBA00022763"/>
    </source>
</evidence>
<keyword evidence="10" id="KW-1185">Reference proteome</keyword>
<dbReference type="HOGENOM" id="CLU_101253_0_0_2"/>
<dbReference type="Pfam" id="PF02732">
    <property type="entry name" value="ERCC4"/>
    <property type="match status" value="1"/>
</dbReference>
<dbReference type="CDD" id="cd20075">
    <property type="entry name" value="XPF_nuclease_XPF_arch"/>
    <property type="match status" value="1"/>
</dbReference>
<evidence type="ECO:0000313" key="10">
    <source>
        <dbReference type="Proteomes" id="UP000010469"/>
    </source>
</evidence>
<dbReference type="InterPro" id="IPR003583">
    <property type="entry name" value="Hlx-hairpin-Hlx_DNA-bd_motif"/>
</dbReference>
<dbReference type="PANTHER" id="PTHR10150:SF0">
    <property type="entry name" value="DNA REPAIR ENDONUCLEASE XPF"/>
    <property type="match status" value="1"/>
</dbReference>
<accession>L0AB94</accession>
<gene>
    <name evidence="9" type="ordered locus">Calag_1424</name>
</gene>
<dbReference type="SMART" id="SM00278">
    <property type="entry name" value="HhH1"/>
    <property type="match status" value="2"/>
</dbReference>
<feature type="domain" description="ERCC4" evidence="8">
    <location>
        <begin position="17"/>
        <end position="97"/>
    </location>
</feature>
<feature type="domain" description="Helix-hairpin-helix DNA-binding motif class 1" evidence="7">
    <location>
        <begin position="204"/>
        <end position="221"/>
    </location>
</feature>
<dbReference type="Gene3D" id="1.10.150.20">
    <property type="entry name" value="5' to 3' exonuclease, C-terminal subdomain"/>
    <property type="match status" value="1"/>
</dbReference>
<protein>
    <submittedName>
        <fullName evidence="9">ERCC4-type nuclease</fullName>
    </submittedName>
</protein>
<name>L0AB94_CALLD</name>
<evidence type="ECO:0000256" key="5">
    <source>
        <dbReference type="ARBA" id="ARBA00023125"/>
    </source>
</evidence>
<dbReference type="Pfam" id="PF14520">
    <property type="entry name" value="HHH_5"/>
    <property type="match status" value="1"/>
</dbReference>
<dbReference type="SUPFAM" id="SSF52980">
    <property type="entry name" value="Restriction endonuclease-like"/>
    <property type="match status" value="1"/>
</dbReference>
<evidence type="ECO:0000259" key="8">
    <source>
        <dbReference type="SMART" id="SM00891"/>
    </source>
</evidence>
<dbReference type="GO" id="GO:1901255">
    <property type="term" value="P:nucleotide-excision repair involved in interstrand cross-link repair"/>
    <property type="evidence" value="ECO:0007669"/>
    <property type="project" value="TreeGrafter"/>
</dbReference>
<dbReference type="InParanoid" id="L0AB94"/>
<dbReference type="KEGG" id="clg:Calag_1424"/>
<keyword evidence="4" id="KW-0378">Hydrolase</keyword>
<dbReference type="InterPro" id="IPR006166">
    <property type="entry name" value="ERCC4_domain"/>
</dbReference>
<evidence type="ECO:0000256" key="1">
    <source>
        <dbReference type="ARBA" id="ARBA00022722"/>
    </source>
</evidence>
<keyword evidence="6" id="KW-0234">DNA repair</keyword>
<reference evidence="10" key="1">
    <citation type="submission" date="2012-03" db="EMBL/GenBank/DDBJ databases">
        <title>Complete genome of Caldisphaera lagunensis DSM 15908.</title>
        <authorList>
            <person name="Lucas S."/>
            <person name="Copeland A."/>
            <person name="Lapidus A."/>
            <person name="Glavina del Rio T."/>
            <person name="Dalin E."/>
            <person name="Tice H."/>
            <person name="Bruce D."/>
            <person name="Goodwin L."/>
            <person name="Pitluck S."/>
            <person name="Peters L."/>
            <person name="Mikhailova N."/>
            <person name="Teshima H."/>
            <person name="Kyrpides N."/>
            <person name="Mavromatis K."/>
            <person name="Ivanova N."/>
            <person name="Brettin T."/>
            <person name="Detter J.C."/>
            <person name="Han C."/>
            <person name="Larimer F."/>
            <person name="Land M."/>
            <person name="Hauser L."/>
            <person name="Markowitz V."/>
            <person name="Cheng J.-F."/>
            <person name="Hugenholtz P."/>
            <person name="Woyke T."/>
            <person name="Wu D."/>
            <person name="Spring S."/>
            <person name="Schroeder M."/>
            <person name="Brambilla E."/>
            <person name="Klenk H.-P."/>
            <person name="Eisen J.A."/>
        </authorList>
    </citation>
    <scope>NUCLEOTIDE SEQUENCE [LARGE SCALE GENOMIC DNA]</scope>
    <source>
        <strain evidence="10">DSM 15908 / JCM 11604 / IC-154</strain>
    </source>
</reference>
<dbReference type="EMBL" id="CP003378">
    <property type="protein sequence ID" value="AFZ71131.1"/>
    <property type="molecule type" value="Genomic_DNA"/>
</dbReference>
<keyword evidence="2" id="KW-0255">Endonuclease</keyword>